<feature type="transmembrane region" description="Helical" evidence="1">
    <location>
        <begin position="231"/>
        <end position="252"/>
    </location>
</feature>
<accession>C5FNL9</accession>
<feature type="transmembrane region" description="Helical" evidence="1">
    <location>
        <begin position="317"/>
        <end position="345"/>
    </location>
</feature>
<dbReference type="RefSeq" id="XP_002846804.1">
    <property type="nucleotide sequence ID" value="XM_002846758.1"/>
</dbReference>
<keyword evidence="1" id="KW-1133">Transmembrane helix</keyword>
<protein>
    <submittedName>
        <fullName evidence="2">Uncharacterized protein</fullName>
    </submittedName>
</protein>
<dbReference type="OrthoDB" id="1669814at2759"/>
<dbReference type="VEuPathDB" id="FungiDB:MCYG_04541"/>
<keyword evidence="3" id="KW-1185">Reference proteome</keyword>
<keyword evidence="1" id="KW-0812">Transmembrane</keyword>
<dbReference type="AlphaFoldDB" id="C5FNL9"/>
<evidence type="ECO:0000313" key="2">
    <source>
        <dbReference type="EMBL" id="EEQ31722.1"/>
    </source>
</evidence>
<dbReference type="HOGENOM" id="CLU_038717_3_0_1"/>
<dbReference type="OMA" id="RGPWLFL"/>
<reference evidence="3" key="1">
    <citation type="journal article" date="2012" name="MBio">
        <title>Comparative genome analysis of Trichophyton rubrum and related dermatophytes reveals candidate genes involved in infection.</title>
        <authorList>
            <person name="Martinez D.A."/>
            <person name="Oliver B.G."/>
            <person name="Graeser Y."/>
            <person name="Goldberg J.M."/>
            <person name="Li W."/>
            <person name="Martinez-Rossi N.M."/>
            <person name="Monod M."/>
            <person name="Shelest E."/>
            <person name="Barton R.C."/>
            <person name="Birch E."/>
            <person name="Brakhage A.A."/>
            <person name="Chen Z."/>
            <person name="Gurr S.J."/>
            <person name="Heiman D."/>
            <person name="Heitman J."/>
            <person name="Kosti I."/>
            <person name="Rossi A."/>
            <person name="Saif S."/>
            <person name="Samalova M."/>
            <person name="Saunders C.W."/>
            <person name="Shea T."/>
            <person name="Summerbell R.C."/>
            <person name="Xu J."/>
            <person name="Young S."/>
            <person name="Zeng Q."/>
            <person name="Birren B.W."/>
            <person name="Cuomo C.A."/>
            <person name="White T.C."/>
        </authorList>
    </citation>
    <scope>NUCLEOTIDE SEQUENCE [LARGE SCALE GENOMIC DNA]</scope>
    <source>
        <strain evidence="3">ATCC MYA-4605 / CBS 113480</strain>
    </source>
</reference>
<feature type="transmembrane region" description="Helical" evidence="1">
    <location>
        <begin position="195"/>
        <end position="211"/>
    </location>
</feature>
<dbReference type="eggNOG" id="ENOG502SS95">
    <property type="taxonomic scope" value="Eukaryota"/>
</dbReference>
<name>C5FNL9_ARTOC</name>
<feature type="transmembrane region" description="Helical" evidence="1">
    <location>
        <begin position="6"/>
        <end position="24"/>
    </location>
</feature>
<feature type="transmembrane region" description="Helical" evidence="1">
    <location>
        <begin position="292"/>
        <end position="311"/>
    </location>
</feature>
<feature type="transmembrane region" description="Helical" evidence="1">
    <location>
        <begin position="116"/>
        <end position="139"/>
    </location>
</feature>
<sequence>MLKPEVFSYATYYGALAWLGYYLLWTAALRHGARAAMVAVKRTNRFPDGTPLIQRYTPIAALDRQLISAVIFYHGLLDGTDPAHGLLLVDVHSTMQATALCIMAQTRASLPFTASLLIPTVWGIVNQFYGAAFVYPLYLLCQTVWHGFEAFPAVNDSRINLALVASAVWSSILPLAFLFPLFVPSCVARRQRAIALYRASPIVLTLLQWMGEHVPLERVFPTVPESAPYLVVAVTAAAAHLYAILGAAVASYSPPVTMKEMLYRIYLPSTSRPKLPAAVLSRAAHEFLQYDMLILAAAFILCANVLLAPVLPVATWLIIASLFVAMVALGPGAVLALSFALRWYLQQ</sequence>
<keyword evidence="1" id="KW-0472">Membrane</keyword>
<feature type="transmembrane region" description="Helical" evidence="1">
    <location>
        <begin position="159"/>
        <end position="183"/>
    </location>
</feature>
<dbReference type="GeneID" id="9229919"/>
<gene>
    <name evidence="2" type="ORF">MCYG_04541</name>
</gene>
<proteinExistence type="predicted"/>
<evidence type="ECO:0000256" key="1">
    <source>
        <dbReference type="SAM" id="Phobius"/>
    </source>
</evidence>
<dbReference type="STRING" id="554155.C5FNL9"/>
<dbReference type="Proteomes" id="UP000002035">
    <property type="component" value="Unassembled WGS sequence"/>
</dbReference>
<organism evidence="2 3">
    <name type="scientific">Arthroderma otae (strain ATCC MYA-4605 / CBS 113480)</name>
    <name type="common">Microsporum canis</name>
    <dbReference type="NCBI Taxonomy" id="554155"/>
    <lineage>
        <taxon>Eukaryota</taxon>
        <taxon>Fungi</taxon>
        <taxon>Dikarya</taxon>
        <taxon>Ascomycota</taxon>
        <taxon>Pezizomycotina</taxon>
        <taxon>Eurotiomycetes</taxon>
        <taxon>Eurotiomycetidae</taxon>
        <taxon>Onygenales</taxon>
        <taxon>Arthrodermataceae</taxon>
        <taxon>Microsporum</taxon>
    </lineage>
</organism>
<dbReference type="EMBL" id="DS995704">
    <property type="protein sequence ID" value="EEQ31722.1"/>
    <property type="molecule type" value="Genomic_DNA"/>
</dbReference>
<evidence type="ECO:0000313" key="3">
    <source>
        <dbReference type="Proteomes" id="UP000002035"/>
    </source>
</evidence>